<dbReference type="Proteomes" id="UP001500831">
    <property type="component" value="Unassembled WGS sequence"/>
</dbReference>
<feature type="compositionally biased region" description="Low complexity" evidence="1">
    <location>
        <begin position="53"/>
        <end position="64"/>
    </location>
</feature>
<reference evidence="2 3" key="1">
    <citation type="journal article" date="2019" name="Int. J. Syst. Evol. Microbiol.">
        <title>The Global Catalogue of Microorganisms (GCM) 10K type strain sequencing project: providing services to taxonomists for standard genome sequencing and annotation.</title>
        <authorList>
            <consortium name="The Broad Institute Genomics Platform"/>
            <consortium name="The Broad Institute Genome Sequencing Center for Infectious Disease"/>
            <person name="Wu L."/>
            <person name="Ma J."/>
        </authorList>
    </citation>
    <scope>NUCLEOTIDE SEQUENCE [LARGE SCALE GENOMIC DNA]</scope>
    <source>
        <strain evidence="2 3">JCM 6242</strain>
    </source>
</reference>
<sequence>MYWISLITVLLTLVSLVGELPAYRVPDGMGSPDHAYDGGGAYRAPLPGHRRPATVPSAAPAAPAGSCPVTGLPPVTRWRSRSGEGPAITACNIPLGG</sequence>
<keyword evidence="3" id="KW-1185">Reference proteome</keyword>
<proteinExistence type="predicted"/>
<evidence type="ECO:0000313" key="2">
    <source>
        <dbReference type="EMBL" id="GAA2908899.1"/>
    </source>
</evidence>
<comment type="caution">
    <text evidence="2">The sequence shown here is derived from an EMBL/GenBank/DDBJ whole genome shotgun (WGS) entry which is preliminary data.</text>
</comment>
<organism evidence="2 3">
    <name type="scientific">Streptosporangium fragile</name>
    <dbReference type="NCBI Taxonomy" id="46186"/>
    <lineage>
        <taxon>Bacteria</taxon>
        <taxon>Bacillati</taxon>
        <taxon>Actinomycetota</taxon>
        <taxon>Actinomycetes</taxon>
        <taxon>Streptosporangiales</taxon>
        <taxon>Streptosporangiaceae</taxon>
        <taxon>Streptosporangium</taxon>
    </lineage>
</organism>
<protein>
    <submittedName>
        <fullName evidence="2">Uncharacterized protein</fullName>
    </submittedName>
</protein>
<gene>
    <name evidence="2" type="ORF">GCM10010517_75350</name>
</gene>
<feature type="region of interest" description="Disordered" evidence="1">
    <location>
        <begin position="40"/>
        <end position="66"/>
    </location>
</feature>
<evidence type="ECO:0000313" key="3">
    <source>
        <dbReference type="Proteomes" id="UP001500831"/>
    </source>
</evidence>
<name>A0ABN3WA81_9ACTN</name>
<accession>A0ABN3WA81</accession>
<dbReference type="EMBL" id="BAAAVI010000097">
    <property type="protein sequence ID" value="GAA2908899.1"/>
    <property type="molecule type" value="Genomic_DNA"/>
</dbReference>
<evidence type="ECO:0000256" key="1">
    <source>
        <dbReference type="SAM" id="MobiDB-lite"/>
    </source>
</evidence>